<dbReference type="AlphaFoldDB" id="V4B0K8"/>
<dbReference type="GO" id="GO:0017128">
    <property type="term" value="F:phospholipid scramblase activity"/>
    <property type="evidence" value="ECO:0007669"/>
    <property type="project" value="InterPro"/>
</dbReference>
<evidence type="ECO:0000256" key="2">
    <source>
        <dbReference type="RuleBase" id="RU363116"/>
    </source>
</evidence>
<dbReference type="OrthoDB" id="191150at2759"/>
<feature type="compositionally biased region" description="Acidic residues" evidence="3">
    <location>
        <begin position="1"/>
        <end position="10"/>
    </location>
</feature>
<comment type="function">
    <text evidence="2">May mediate accelerated ATP-independent bidirectional transbilayer migration of phospholipids upon binding calcium ions that results in a loss of phospholipid asymmetry in the plasma membrane.</text>
</comment>
<dbReference type="Proteomes" id="UP000030746">
    <property type="component" value="Unassembled WGS sequence"/>
</dbReference>
<accession>V4B0K8</accession>
<organism evidence="4 5">
    <name type="scientific">Lottia gigantea</name>
    <name type="common">Giant owl limpet</name>
    <dbReference type="NCBI Taxonomy" id="225164"/>
    <lineage>
        <taxon>Eukaryota</taxon>
        <taxon>Metazoa</taxon>
        <taxon>Spiralia</taxon>
        <taxon>Lophotrochozoa</taxon>
        <taxon>Mollusca</taxon>
        <taxon>Gastropoda</taxon>
        <taxon>Patellogastropoda</taxon>
        <taxon>Lottioidea</taxon>
        <taxon>Lottiidae</taxon>
        <taxon>Lottia</taxon>
    </lineage>
</organism>
<evidence type="ECO:0000256" key="1">
    <source>
        <dbReference type="ARBA" id="ARBA00005350"/>
    </source>
</evidence>
<dbReference type="HOGENOM" id="CLU_053024_2_2_1"/>
<dbReference type="InterPro" id="IPR025659">
    <property type="entry name" value="Tubby-like_C"/>
</dbReference>
<dbReference type="SUPFAM" id="SSF54518">
    <property type="entry name" value="Tubby C-terminal domain-like"/>
    <property type="match status" value="1"/>
</dbReference>
<sequence length="243" mass="27658">MSDTDSEEETVLQQPQRSSKYRSIIKTPKLTLSSGLPQGLSYLAPLQVIRIHSRFNVFSEIQRGNEYSICNAIDREFLSAVEEEECSSLICGANRPFIMHINDSVTEQPCVQLVRSCGLRCCQSLEIFSPPERMIGYVQKQLFCLNPTYNVYDRDGIHIFTVVGNSGCCKCCVDITFNIINAEHKTAQAIGLITKQWQGYRDAIFKANNFSITIPKKTDLMKKTILLGAAFLIDFNYFERDYY</sequence>
<dbReference type="RefSeq" id="XP_009045637.1">
    <property type="nucleotide sequence ID" value="XM_009047389.1"/>
</dbReference>
<dbReference type="Pfam" id="PF03803">
    <property type="entry name" value="Scramblase"/>
    <property type="match status" value="1"/>
</dbReference>
<keyword evidence="2" id="KW-0106">Calcium</keyword>
<comment type="similarity">
    <text evidence="1 2">Belongs to the phospholipid scramblase family.</text>
</comment>
<keyword evidence="2" id="KW-0449">Lipoprotein</keyword>
<keyword evidence="5" id="KW-1185">Reference proteome</keyword>
<name>V4B0K8_LOTGI</name>
<dbReference type="PANTHER" id="PTHR23248:SF9">
    <property type="entry name" value="PHOSPHOLIPID SCRAMBLASE"/>
    <property type="match status" value="1"/>
</dbReference>
<evidence type="ECO:0000313" key="5">
    <source>
        <dbReference type="Proteomes" id="UP000030746"/>
    </source>
</evidence>
<dbReference type="InterPro" id="IPR005552">
    <property type="entry name" value="Scramblase"/>
</dbReference>
<dbReference type="GO" id="GO:0005886">
    <property type="term" value="C:plasma membrane"/>
    <property type="evidence" value="ECO:0007669"/>
    <property type="project" value="TreeGrafter"/>
</dbReference>
<proteinExistence type="inferred from homology"/>
<dbReference type="OMA" id="IMRMETE"/>
<gene>
    <name evidence="4" type="ORF">LOTGIDRAFT_171194</name>
</gene>
<dbReference type="EMBL" id="KB199929">
    <property type="protein sequence ID" value="ESP03663.1"/>
    <property type="molecule type" value="Genomic_DNA"/>
</dbReference>
<evidence type="ECO:0000256" key="3">
    <source>
        <dbReference type="SAM" id="MobiDB-lite"/>
    </source>
</evidence>
<dbReference type="KEGG" id="lgi:LOTGIDRAFT_171194"/>
<feature type="region of interest" description="Disordered" evidence="3">
    <location>
        <begin position="1"/>
        <end position="20"/>
    </location>
</feature>
<dbReference type="PANTHER" id="PTHR23248">
    <property type="entry name" value="PHOSPHOLIPID SCRAMBLASE-RELATED"/>
    <property type="match status" value="1"/>
</dbReference>
<dbReference type="GeneID" id="20241678"/>
<keyword evidence="2" id="KW-0564">Palmitate</keyword>
<dbReference type="CTD" id="20241678"/>
<evidence type="ECO:0000313" key="4">
    <source>
        <dbReference type="EMBL" id="ESP03663.1"/>
    </source>
</evidence>
<protein>
    <recommendedName>
        <fullName evidence="2">Phospholipid scramblase</fullName>
    </recommendedName>
</protein>
<comment type="cofactor">
    <cofactor evidence="2">
        <name>Ca(2+)</name>
        <dbReference type="ChEBI" id="CHEBI:29108"/>
    </cofactor>
</comment>
<reference evidence="4 5" key="1">
    <citation type="journal article" date="2013" name="Nature">
        <title>Insights into bilaterian evolution from three spiralian genomes.</title>
        <authorList>
            <person name="Simakov O."/>
            <person name="Marletaz F."/>
            <person name="Cho S.J."/>
            <person name="Edsinger-Gonzales E."/>
            <person name="Havlak P."/>
            <person name="Hellsten U."/>
            <person name="Kuo D.H."/>
            <person name="Larsson T."/>
            <person name="Lv J."/>
            <person name="Arendt D."/>
            <person name="Savage R."/>
            <person name="Osoegawa K."/>
            <person name="de Jong P."/>
            <person name="Grimwood J."/>
            <person name="Chapman J.A."/>
            <person name="Shapiro H."/>
            <person name="Aerts A."/>
            <person name="Otillar R.P."/>
            <person name="Terry A.Y."/>
            <person name="Boore J.L."/>
            <person name="Grigoriev I.V."/>
            <person name="Lindberg D.R."/>
            <person name="Seaver E.C."/>
            <person name="Weisblat D.A."/>
            <person name="Putnam N.H."/>
            <person name="Rokhsar D.S."/>
        </authorList>
    </citation>
    <scope>NUCLEOTIDE SEQUENCE [LARGE SCALE GENOMIC DNA]</scope>
</reference>